<dbReference type="AlphaFoldDB" id="A0A1Y1HTK6"/>
<feature type="transmembrane region" description="Helical" evidence="1">
    <location>
        <begin position="185"/>
        <end position="206"/>
    </location>
</feature>
<dbReference type="Proteomes" id="UP000054558">
    <property type="component" value="Unassembled WGS sequence"/>
</dbReference>
<feature type="transmembrane region" description="Helical" evidence="1">
    <location>
        <begin position="212"/>
        <end position="237"/>
    </location>
</feature>
<keyword evidence="1" id="KW-0812">Transmembrane</keyword>
<reference evidence="2 3" key="1">
    <citation type="journal article" date="2014" name="Nat. Commun.">
        <title>Klebsormidium flaccidum genome reveals primary factors for plant terrestrial adaptation.</title>
        <authorList>
            <person name="Hori K."/>
            <person name="Maruyama F."/>
            <person name="Fujisawa T."/>
            <person name="Togashi T."/>
            <person name="Yamamoto N."/>
            <person name="Seo M."/>
            <person name="Sato S."/>
            <person name="Yamada T."/>
            <person name="Mori H."/>
            <person name="Tajima N."/>
            <person name="Moriyama T."/>
            <person name="Ikeuchi M."/>
            <person name="Watanabe M."/>
            <person name="Wada H."/>
            <person name="Kobayashi K."/>
            <person name="Saito M."/>
            <person name="Masuda T."/>
            <person name="Sasaki-Sekimoto Y."/>
            <person name="Mashiguchi K."/>
            <person name="Awai K."/>
            <person name="Shimojima M."/>
            <person name="Masuda S."/>
            <person name="Iwai M."/>
            <person name="Nobusawa T."/>
            <person name="Narise T."/>
            <person name="Kondo S."/>
            <person name="Saito H."/>
            <person name="Sato R."/>
            <person name="Murakawa M."/>
            <person name="Ihara Y."/>
            <person name="Oshima-Yamada Y."/>
            <person name="Ohtaka K."/>
            <person name="Satoh M."/>
            <person name="Sonobe K."/>
            <person name="Ishii M."/>
            <person name="Ohtani R."/>
            <person name="Kanamori-Sato M."/>
            <person name="Honoki R."/>
            <person name="Miyazaki D."/>
            <person name="Mochizuki H."/>
            <person name="Umetsu J."/>
            <person name="Higashi K."/>
            <person name="Shibata D."/>
            <person name="Kamiya Y."/>
            <person name="Sato N."/>
            <person name="Nakamura Y."/>
            <person name="Tabata S."/>
            <person name="Ida S."/>
            <person name="Kurokawa K."/>
            <person name="Ohta H."/>
        </authorList>
    </citation>
    <scope>NUCLEOTIDE SEQUENCE [LARGE SCALE GENOMIC DNA]</scope>
    <source>
        <strain evidence="2 3">NIES-2285</strain>
    </source>
</reference>
<feature type="transmembrane region" description="Helical" evidence="1">
    <location>
        <begin position="96"/>
        <end position="117"/>
    </location>
</feature>
<organism evidence="2 3">
    <name type="scientific">Klebsormidium nitens</name>
    <name type="common">Green alga</name>
    <name type="synonym">Ulothrix nitens</name>
    <dbReference type="NCBI Taxonomy" id="105231"/>
    <lineage>
        <taxon>Eukaryota</taxon>
        <taxon>Viridiplantae</taxon>
        <taxon>Streptophyta</taxon>
        <taxon>Klebsormidiophyceae</taxon>
        <taxon>Klebsormidiales</taxon>
        <taxon>Klebsormidiaceae</taxon>
        <taxon>Klebsormidium</taxon>
    </lineage>
</organism>
<dbReference type="EMBL" id="DF236974">
    <property type="protein sequence ID" value="GAQ79168.1"/>
    <property type="molecule type" value="Genomic_DNA"/>
</dbReference>
<name>A0A1Y1HTK6_KLENI</name>
<sequence length="259" mass="27958">MLRLLRGVFVALGAEVLAGTLSPAMAAVTARRLLACAPPVFLCAACLLLRTFLLARFLEGSHAAESNSSCDSALSVHTHLFYPLRPIFEAGVNHPAGLLVVGELFLLVFVFALLAGVESCRMRARLSLKLGAFHQLQNLAAAFTSCMAFCIVFLPYYLLSGGELDRRVQYVEIVMGRAGFGTSEIALLFFLIDLVGLTLYVTYFALLEDGPSVGLCTLVAALTVLGPAPTLAVYCAYREKKIAKSMVISWDRRFAARAA</sequence>
<evidence type="ECO:0000313" key="2">
    <source>
        <dbReference type="EMBL" id="GAQ79168.1"/>
    </source>
</evidence>
<gene>
    <name evidence="2" type="ORF">KFL_000250460</name>
</gene>
<proteinExistence type="predicted"/>
<protein>
    <submittedName>
        <fullName evidence="2">Uncharacterized protein</fullName>
    </submittedName>
</protein>
<feature type="transmembrane region" description="Helical" evidence="1">
    <location>
        <begin position="137"/>
        <end position="159"/>
    </location>
</feature>
<evidence type="ECO:0000256" key="1">
    <source>
        <dbReference type="SAM" id="Phobius"/>
    </source>
</evidence>
<feature type="transmembrane region" description="Helical" evidence="1">
    <location>
        <begin position="36"/>
        <end position="58"/>
    </location>
</feature>
<accession>A0A1Y1HTK6</accession>
<keyword evidence="3" id="KW-1185">Reference proteome</keyword>
<keyword evidence="1" id="KW-0472">Membrane</keyword>
<keyword evidence="1" id="KW-1133">Transmembrane helix</keyword>
<evidence type="ECO:0000313" key="3">
    <source>
        <dbReference type="Proteomes" id="UP000054558"/>
    </source>
</evidence>